<evidence type="ECO:0000313" key="6">
    <source>
        <dbReference type="Proteomes" id="UP000183809"/>
    </source>
</evidence>
<dbReference type="GeneID" id="31020281"/>
<evidence type="ECO:0000256" key="2">
    <source>
        <dbReference type="SAM" id="MobiDB-lite"/>
    </source>
</evidence>
<dbReference type="InterPro" id="IPR027417">
    <property type="entry name" value="P-loop_NTPase"/>
</dbReference>
<proteinExistence type="predicted"/>
<gene>
    <name evidence="5" type="ORF">BKCO1_9600011</name>
</gene>
<name>A0A1J9QLU4_9PEZI</name>
<feature type="region of interest" description="Disordered" evidence="2">
    <location>
        <begin position="827"/>
        <end position="854"/>
    </location>
</feature>
<protein>
    <submittedName>
        <fullName evidence="5">Nacht and tpr domain protein</fullName>
    </submittedName>
</protein>
<evidence type="ECO:0000259" key="3">
    <source>
        <dbReference type="Pfam" id="PF17109"/>
    </source>
</evidence>
<sequence length="1431" mass="163844">MDPGLGNAQAVQNDFDDAVNEYIRQTGDDIRAKKPLSKEEMRREMAKISTGSADHSLRMALDFLMKVGELAIGTASNAWPPAALCFQALQSLVDAKDHYQRYFSVKSVRGSLDQILTVLQDVSKYLEGTNLGAQIDDELHDLLRQRLAYFLRMCAIYTTVQKNSKRARGIVKNLYMTVAGRDGGITETLDTLRSLEDREKKYLARDTWTITRAFWDLQAKDTFQQRKLHAIMAGLGLSEKDPVWNSSLERHIKLRQNFLGNSGAWLLDSKRFSDWMKPETTKHVFLLQAEPGNGKTYLCSEVVAELERRRKERRGESNPSCRSVTAYFYFEEGRKSSASRGKEERETPIRDAFAAILWQLANLDPVYQNFVHSECTNSQSKPATGIELWDKFVTTFSNRARNEGRRIFYIVLDGISINHSKSSELIGILKRATQLRGKHIEARFFLSGTEHALENIGQTLNESTDVIKVSDHITADIHAFIGSRMKELFNKGSKEETEILKKLEEKLRQDYSGGYQQAESALDDIKNAIGSMSELQRILDREPGINLEWHIKRLTSILSKEEIEEVNDIVICIALLTVWPSLKQLETFLKLREGLDHDQVKSIEFSGLQERLQERYSQLFHLEDDEDQIVKSKDTMDFFLERERSLKDGAARLAGLQSGNDRTTQNQLHESEIATVEKIINSVCGDEVFKRFHFDDFFKKLRDPRNSLSATIQFNSTEGHIEIIYRTLKAACDEARERYRSLHEYAAMDLMDHLGHVTPPQLATTSPTKTKSIMDNLVAFFKDKDVIRAWLNPFSIQRIPFHARLGDFDSIDNALLLLNEPSLMPKDLSKSSGTPGKEIDTPTEGEQGSDVVEDSSTSLKYTKAGLLKTPTEVLATMWLLEETHDVRDVFCCFGAFCTAFFPESGKSFYRDIYLDNDAETVSTLEKYAARVLNVTDIDQHLKDHPTSLWNLRVAETYLACGHAEEAITRCKAGDPTSWQIIWCTARAHRHQGEVNQAIKVLDQNCDKIKDPTWRKAHASAWSSMVSQLLYWYDYAGKTEKAITFSRILWNIYKNDLEVQKLALQRVDPASKNIEALRSFLKAYDAPVDLFHHCADDSRFHDNVLLALQNDFGGINKHYLDAIDALKKTDMKINGTRTTERLAWLRFYYGMALFHLDRRREAQIVWEDNTSEIRENLQSEPGEQQSLVQIYARNTEKLAECYIQMMKKSEIGTNQAYAFAFKIDGSMGGDYPSSAQSHRLTFALARIYSFSGIDFLARESLKGEVRSAFQILTDDVDENDWEGYWRLCQVFVALSDHDNARVAWSLITQETLYEAEFCRGDCKRLWSDWGEKDLHICMDCADVRLSSCCLRKLQDGLLEKRICGKDHSFMSFEKLDTARAKKFVEKGVVPGSDRQILDWQNEVRRLFGLEERTDGTADPSRLRKFARRLVPW</sequence>
<dbReference type="Pfam" id="PF24883">
    <property type="entry name" value="NPHP3_N"/>
    <property type="match status" value="1"/>
</dbReference>
<dbReference type="InterPro" id="IPR011990">
    <property type="entry name" value="TPR-like_helical_dom_sf"/>
</dbReference>
<keyword evidence="6" id="KW-1185">Reference proteome</keyword>
<dbReference type="OrthoDB" id="2913095at2759"/>
<dbReference type="PANTHER" id="PTHR10039:SF17">
    <property type="entry name" value="FUNGAL STAND N-TERMINAL GOODBYE DOMAIN-CONTAINING PROTEIN-RELATED"/>
    <property type="match status" value="1"/>
</dbReference>
<dbReference type="RefSeq" id="XP_020125294.1">
    <property type="nucleotide sequence ID" value="XM_020280017.1"/>
</dbReference>
<accession>A0A1J9QLU4</accession>
<dbReference type="SUPFAM" id="SSF48452">
    <property type="entry name" value="TPR-like"/>
    <property type="match status" value="1"/>
</dbReference>
<dbReference type="InterPro" id="IPR031350">
    <property type="entry name" value="Goodbye_dom"/>
</dbReference>
<evidence type="ECO:0000313" key="5">
    <source>
        <dbReference type="EMBL" id="OJD29034.1"/>
    </source>
</evidence>
<feature type="domain" description="Nephrocystin 3-like N-terminal" evidence="4">
    <location>
        <begin position="262"/>
        <end position="435"/>
    </location>
</feature>
<dbReference type="PANTHER" id="PTHR10039">
    <property type="entry name" value="AMELOGENIN"/>
    <property type="match status" value="1"/>
</dbReference>
<comment type="caution">
    <text evidence="5">The sequence shown here is derived from an EMBL/GenBank/DDBJ whole genome shotgun (WGS) entry which is preliminary data.</text>
</comment>
<evidence type="ECO:0000259" key="4">
    <source>
        <dbReference type="Pfam" id="PF24883"/>
    </source>
</evidence>
<reference evidence="5 6" key="1">
    <citation type="submission" date="2016-10" db="EMBL/GenBank/DDBJ databases">
        <title>Proteomics and genomics reveal pathogen-plant mechanisms compatible with a hemibiotrophic lifestyle of Diplodia corticola.</title>
        <authorList>
            <person name="Fernandes I."/>
            <person name="De Jonge R."/>
            <person name="Van De Peer Y."/>
            <person name="Devreese B."/>
            <person name="Alves A."/>
            <person name="Esteves A.C."/>
        </authorList>
    </citation>
    <scope>NUCLEOTIDE SEQUENCE [LARGE SCALE GENOMIC DNA]</scope>
    <source>
        <strain evidence="5 6">CBS 112549</strain>
    </source>
</reference>
<evidence type="ECO:0000256" key="1">
    <source>
        <dbReference type="ARBA" id="ARBA00022737"/>
    </source>
</evidence>
<organism evidence="5 6">
    <name type="scientific">Diplodia corticola</name>
    <dbReference type="NCBI Taxonomy" id="236234"/>
    <lineage>
        <taxon>Eukaryota</taxon>
        <taxon>Fungi</taxon>
        <taxon>Dikarya</taxon>
        <taxon>Ascomycota</taxon>
        <taxon>Pezizomycotina</taxon>
        <taxon>Dothideomycetes</taxon>
        <taxon>Dothideomycetes incertae sedis</taxon>
        <taxon>Botryosphaeriales</taxon>
        <taxon>Botryosphaeriaceae</taxon>
        <taxon>Diplodia</taxon>
    </lineage>
</organism>
<dbReference type="Pfam" id="PF17109">
    <property type="entry name" value="Goodbye"/>
    <property type="match status" value="1"/>
</dbReference>
<dbReference type="InterPro" id="IPR056884">
    <property type="entry name" value="NPHP3-like_N"/>
</dbReference>
<dbReference type="Gene3D" id="3.40.50.300">
    <property type="entry name" value="P-loop containing nucleotide triphosphate hydrolases"/>
    <property type="match status" value="1"/>
</dbReference>
<dbReference type="Gene3D" id="1.25.40.10">
    <property type="entry name" value="Tetratricopeptide repeat domain"/>
    <property type="match status" value="1"/>
</dbReference>
<dbReference type="Proteomes" id="UP000183809">
    <property type="component" value="Unassembled WGS sequence"/>
</dbReference>
<feature type="domain" description="Fungal STAND N-terminal Goodbye" evidence="3">
    <location>
        <begin position="15"/>
        <end position="115"/>
    </location>
</feature>
<keyword evidence="1" id="KW-0677">Repeat</keyword>
<dbReference type="EMBL" id="MNUE01000096">
    <property type="protein sequence ID" value="OJD29034.1"/>
    <property type="molecule type" value="Genomic_DNA"/>
</dbReference>